<feature type="transmembrane region" description="Helical" evidence="9">
    <location>
        <begin position="150"/>
        <end position="171"/>
    </location>
</feature>
<dbReference type="PANTHER" id="PTHR32196:SF71">
    <property type="entry name" value="AUTOINDUCER 2 IMPORT SYSTEM PERMEASE PROTEIN LSRD"/>
    <property type="match status" value="1"/>
</dbReference>
<reference evidence="10 11" key="1">
    <citation type="submission" date="2009-12" db="EMBL/GenBank/DDBJ databases">
        <title>Complete sequence of Thermotoga petrophila RKU-1.</title>
        <authorList>
            <consortium name="US DOE Joint Genome Institute"/>
            <person name="Lucas S."/>
            <person name="Copeland A."/>
            <person name="Lapidus A."/>
            <person name="Glavina del Rio T."/>
            <person name="Dalin E."/>
            <person name="Tice H."/>
            <person name="Bruce D."/>
            <person name="Goodwin L."/>
            <person name="Pitluck S."/>
            <person name="Munk A.C."/>
            <person name="Brettin T."/>
            <person name="Detter J.C."/>
            <person name="Han C."/>
            <person name="Tapia R."/>
            <person name="Larimer F."/>
            <person name="Land M."/>
            <person name="Hauser L."/>
            <person name="Kyrpides N."/>
            <person name="Mikhailova N."/>
            <person name="Nelson K.E."/>
            <person name="Gogarten J.P."/>
            <person name="Noll K.M."/>
        </authorList>
    </citation>
    <scope>NUCLEOTIDE SEQUENCE [LARGE SCALE GENOMIC DNA]</scope>
    <source>
        <strain evidence="11">ATCC BAA-489 / DSM 13996 / JCM 10882 / RKU-10</strain>
    </source>
</reference>
<keyword evidence="6 9" id="KW-1133">Transmembrane helix</keyword>
<gene>
    <name evidence="10" type="ordered locus">Tnap_1701</name>
</gene>
<proteinExistence type="predicted"/>
<evidence type="ECO:0000256" key="7">
    <source>
        <dbReference type="ARBA" id="ARBA00023136"/>
    </source>
</evidence>
<keyword evidence="4" id="KW-0997">Cell inner membrane</keyword>
<dbReference type="RefSeq" id="WP_012896619.1">
    <property type="nucleotide sequence ID" value="NC_013642.1"/>
</dbReference>
<dbReference type="InterPro" id="IPR001851">
    <property type="entry name" value="ABC_transp_permease"/>
</dbReference>
<dbReference type="AlphaFoldDB" id="D2C4W5"/>
<sequence length="317" mass="34239">MKKTLPLFIFLMIEFFVLSILSKEFLTIKNLLETLRYAVELGIMSIPMTMIIATGGIDLSVASLLALTGILMGIIWKHTSNIWIGSLVSILISSGLGGLNGWMITKMKIPPIVVTIATMAAYRGLANGLGGGRGITNFPEKFQTFGQGSLFNLIPYSAFVMVLVVVFGYIIMERSKLGRYITSIGYNETGAYYSGVKVNRIKLMLYIFSGMMAGLAGIIYTARLGAAKANAFTGGELEVVTAVVLGGTSVTGGENNIVGTIIGVLIITFLKNGLNLARVPHSVQTMLIGIILISAIVVYSRIRNIPFREIVRKSIKP</sequence>
<feature type="transmembrane region" description="Helical" evidence="9">
    <location>
        <begin position="109"/>
        <end position="130"/>
    </location>
</feature>
<dbReference type="KEGG" id="tnp:Tnap_1701"/>
<keyword evidence="2" id="KW-0813">Transport</keyword>
<evidence type="ECO:0000256" key="3">
    <source>
        <dbReference type="ARBA" id="ARBA00022475"/>
    </source>
</evidence>
<feature type="transmembrane region" description="Helical" evidence="9">
    <location>
        <begin position="82"/>
        <end position="102"/>
    </location>
</feature>
<keyword evidence="5 9" id="KW-0812">Transmembrane</keyword>
<evidence type="ECO:0000256" key="8">
    <source>
        <dbReference type="ARBA" id="ARBA00039381"/>
    </source>
</evidence>
<dbReference type="GO" id="GO:0022857">
    <property type="term" value="F:transmembrane transporter activity"/>
    <property type="evidence" value="ECO:0007669"/>
    <property type="project" value="InterPro"/>
</dbReference>
<evidence type="ECO:0000256" key="6">
    <source>
        <dbReference type="ARBA" id="ARBA00022989"/>
    </source>
</evidence>
<accession>D2C4W5</accession>
<evidence type="ECO:0000256" key="9">
    <source>
        <dbReference type="SAM" id="Phobius"/>
    </source>
</evidence>
<organism evidence="10 11">
    <name type="scientific">Thermotoga petrophila (strain ATCC BAA-489 / DSM 13996 / JCM 10882 / RKU-10)</name>
    <name type="common">Thermotoga naphthophila</name>
    <dbReference type="NCBI Taxonomy" id="590168"/>
    <lineage>
        <taxon>Bacteria</taxon>
        <taxon>Thermotogati</taxon>
        <taxon>Thermotogota</taxon>
        <taxon>Thermotogae</taxon>
        <taxon>Thermotogales</taxon>
        <taxon>Thermotogaceae</taxon>
        <taxon>Thermotoga</taxon>
    </lineage>
</organism>
<evidence type="ECO:0000313" key="11">
    <source>
        <dbReference type="Proteomes" id="UP000000940"/>
    </source>
</evidence>
<comment type="subcellular location">
    <subcellularLocation>
        <location evidence="1">Cell membrane</location>
        <topology evidence="1">Multi-pass membrane protein</topology>
    </subcellularLocation>
</comment>
<dbReference type="PANTHER" id="PTHR32196">
    <property type="entry name" value="ABC TRANSPORTER PERMEASE PROTEIN YPHD-RELATED-RELATED"/>
    <property type="match status" value="1"/>
</dbReference>
<evidence type="ECO:0000256" key="2">
    <source>
        <dbReference type="ARBA" id="ARBA00022448"/>
    </source>
</evidence>
<feature type="transmembrane region" description="Helical" evidence="9">
    <location>
        <begin position="283"/>
        <end position="302"/>
    </location>
</feature>
<dbReference type="Proteomes" id="UP000000940">
    <property type="component" value="Chromosome"/>
</dbReference>
<dbReference type="EMBL" id="CP001839">
    <property type="protein sequence ID" value="ADA67769.1"/>
    <property type="molecule type" value="Genomic_DNA"/>
</dbReference>
<evidence type="ECO:0000256" key="5">
    <source>
        <dbReference type="ARBA" id="ARBA00022692"/>
    </source>
</evidence>
<feature type="transmembrane region" description="Helical" evidence="9">
    <location>
        <begin position="6"/>
        <end position="26"/>
    </location>
</feature>
<feature type="transmembrane region" description="Helical" evidence="9">
    <location>
        <begin position="47"/>
        <end position="76"/>
    </location>
</feature>
<protein>
    <recommendedName>
        <fullName evidence="8">Autoinducer 2 import system permease protein LsrD</fullName>
    </recommendedName>
</protein>
<dbReference type="GO" id="GO:0005886">
    <property type="term" value="C:plasma membrane"/>
    <property type="evidence" value="ECO:0007669"/>
    <property type="project" value="UniProtKB-SubCell"/>
</dbReference>
<dbReference type="CDD" id="cd06579">
    <property type="entry name" value="TM_PBP1_transp_AraH_like"/>
    <property type="match status" value="1"/>
</dbReference>
<keyword evidence="7 9" id="KW-0472">Membrane</keyword>
<evidence type="ECO:0000256" key="1">
    <source>
        <dbReference type="ARBA" id="ARBA00004651"/>
    </source>
</evidence>
<evidence type="ECO:0000313" key="10">
    <source>
        <dbReference type="EMBL" id="ADA67769.1"/>
    </source>
</evidence>
<dbReference type="HOGENOM" id="CLU_028880_4_1_0"/>
<keyword evidence="11" id="KW-1185">Reference proteome</keyword>
<name>D2C4W5_THEP2</name>
<keyword evidence="3" id="KW-1003">Cell membrane</keyword>
<evidence type="ECO:0000256" key="4">
    <source>
        <dbReference type="ARBA" id="ARBA00022519"/>
    </source>
</evidence>
<feature type="transmembrane region" description="Helical" evidence="9">
    <location>
        <begin position="203"/>
        <end position="222"/>
    </location>
</feature>
<dbReference type="Pfam" id="PF02653">
    <property type="entry name" value="BPD_transp_2"/>
    <property type="match status" value="1"/>
</dbReference>